<dbReference type="Pfam" id="PF24883">
    <property type="entry name" value="NPHP3_N"/>
    <property type="match status" value="1"/>
</dbReference>
<gene>
    <name evidence="5" type="ORF">FGADI_10676</name>
</gene>
<proteinExistence type="predicted"/>
<dbReference type="Gene3D" id="3.40.50.300">
    <property type="entry name" value="P-loop containing nucleotide triphosphate hydrolases"/>
    <property type="match status" value="1"/>
</dbReference>
<dbReference type="PANTHER" id="PTHR10039:SF17">
    <property type="entry name" value="FUNGAL STAND N-TERMINAL GOODBYE DOMAIN-CONTAINING PROTEIN-RELATED"/>
    <property type="match status" value="1"/>
</dbReference>
<keyword evidence="1" id="KW-0677">Repeat</keyword>
<keyword evidence="2" id="KW-0175">Coiled coil</keyword>
<feature type="coiled-coil region" evidence="2">
    <location>
        <begin position="37"/>
        <end position="126"/>
    </location>
</feature>
<dbReference type="SUPFAM" id="SSF52540">
    <property type="entry name" value="P-loop containing nucleoside triphosphate hydrolases"/>
    <property type="match status" value="1"/>
</dbReference>
<reference evidence="5" key="2">
    <citation type="submission" date="2020-05" db="EMBL/GenBank/DDBJ databases">
        <authorList>
            <person name="Kim H.-S."/>
            <person name="Proctor R.H."/>
            <person name="Brown D.W."/>
        </authorList>
    </citation>
    <scope>NUCLEOTIDE SEQUENCE</scope>
    <source>
        <strain evidence="5">NRRL 45417</strain>
    </source>
</reference>
<reference evidence="5" key="1">
    <citation type="journal article" date="2020" name="BMC Genomics">
        <title>Correction to: Identification and distribution of gene clusters required for synthesis of sphingolipid metabolism inhibitors in diverse species of the filamentous fungus Fusarium.</title>
        <authorList>
            <person name="Kim H.S."/>
            <person name="Lohmar J.M."/>
            <person name="Busman M."/>
            <person name="Brown D.W."/>
            <person name="Naumann T.A."/>
            <person name="Divon H.H."/>
            <person name="Lysoe E."/>
            <person name="Uhlig S."/>
            <person name="Proctor R.H."/>
        </authorList>
    </citation>
    <scope>NUCLEOTIDE SEQUENCE</scope>
    <source>
        <strain evidence="5">NRRL 45417</strain>
    </source>
</reference>
<dbReference type="InterPro" id="IPR027417">
    <property type="entry name" value="P-loop_NTPase"/>
</dbReference>
<dbReference type="PANTHER" id="PTHR10039">
    <property type="entry name" value="AMELOGENIN"/>
    <property type="match status" value="1"/>
</dbReference>
<dbReference type="InterPro" id="IPR056884">
    <property type="entry name" value="NPHP3-like_N"/>
</dbReference>
<evidence type="ECO:0000256" key="1">
    <source>
        <dbReference type="ARBA" id="ARBA00022737"/>
    </source>
</evidence>
<name>A0A8H4SWE6_9HYPO</name>
<keyword evidence="6" id="KW-1185">Reference proteome</keyword>
<evidence type="ECO:0000259" key="4">
    <source>
        <dbReference type="Pfam" id="PF24883"/>
    </source>
</evidence>
<comment type="caution">
    <text evidence="5">The sequence shown here is derived from an EMBL/GenBank/DDBJ whole genome shotgun (WGS) entry which is preliminary data.</text>
</comment>
<evidence type="ECO:0000313" key="6">
    <source>
        <dbReference type="Proteomes" id="UP000604273"/>
    </source>
</evidence>
<organism evidence="5 6">
    <name type="scientific">Fusarium gaditjirri</name>
    <dbReference type="NCBI Taxonomy" id="282569"/>
    <lineage>
        <taxon>Eukaryota</taxon>
        <taxon>Fungi</taxon>
        <taxon>Dikarya</taxon>
        <taxon>Ascomycota</taxon>
        <taxon>Pezizomycotina</taxon>
        <taxon>Sordariomycetes</taxon>
        <taxon>Hypocreomycetidae</taxon>
        <taxon>Hypocreales</taxon>
        <taxon>Nectriaceae</taxon>
        <taxon>Fusarium</taxon>
        <taxon>Fusarium nisikadoi species complex</taxon>
    </lineage>
</organism>
<evidence type="ECO:0000313" key="5">
    <source>
        <dbReference type="EMBL" id="KAF4947046.1"/>
    </source>
</evidence>
<sequence length="1483" mass="168847">MEVVGVIAGVPGLIQIIQAVTTAVRGISKKDVAPKIARNLIQSLQELEKVLEDGKQQGLWDERHFEQHKSTIEQWKKELGALNNVLQRSNLEREPRRALKKCFYILTDLEKRLNEWSTRLTQYKTELLSVMISFQQRNLKIPSINANLRADLHPCSATFIPNRTPGTCEWIWSHSTFSDWVKPPPTQPDSYLNRTLCIHGMTGCGKSVLVKSIAQKFQDQGEIILHFSFWSGNDNQRKLGDLLRTLACQVSRLVNYADLEKVSKLLTESNGIDERGLVKAIHTALSSISEKVYCTIDGIDESTEDWNKDTDGCLSTILNLVKCHTNLHVLFAGREASVRTLLKRSGPRLEITEHHIRGDIEKLIAVEIHDSLRNYSPAIRAEAQRDLEAKTQVMFLWVTLVLKELRRCSSVEDVRQTLQQVPHDLDREYHRLFIELMNRTKGTQAKPSISMKRAKHILSSILICPEPMTGEDLCYAYATRANLSGKIEDDLITVDGILDACGDFVRVTEGRFHIIHASASDFLTRSQSEWELEDTGISYFRVDLAEAQESMCLACFRYIKSIDLGYPLTDGDASSLPSRYQFLSYAARYLPFHLTEALQDNEQLRLEATELVTTHHFCALIEYILATSQNFLHADFLYSVYWVAFLAAEVECMKLDRAFILELKRREKDFGAQHWRYQSWLALDCIKTDLLASSVESLPVPMLLLAANVGRQQENSPLPGRLAAIAVRKTRGKGDIFELCSLLSLAAVRYFDNGDTSEATEEMVRESVRIANRFPNRLFVQWWKLRALQILVLMLLGQDRIAEADDFVRMYQDLAGMDQSKSSSRLWDRIGIAHRIDSLEYTTRKVFDQKHYSVSADIAAQGIAILANSSTKPADEYMSLFIIHRSALYQAGEVNECISSCQQLLDFSKKVKSTPFIINVRWITQLLRARCHALKGDLTEADKWFVEAAAEMQLQGADELHLKGQVWHCFMLEELVLLGQYKSCQSMNREVLEVKGISYSDEYEDLGFGPLELLVSKLDGIGSIDSNYMEFLRCHSLLMAEEGLHGSAEKAKWWEKRLSLMYDNVQSFRKRIPLFKLKYIDTYLRQDGGLSNAIIGYRRLGRFFFEHGDTKAADFVSSDAESCIFSELSSHVDPSMAFRLTSDVYRDAGKFSKCKSLLCQAYQMSLQVDGDEVYAFEVETVYASTYLKGVERFEDDLEKIGLRLPFLEKSCEHLSKALKVGDVIDSNKGPGSEEHESVDEPDAAKRRKERSCANAVCDQFMRDDPKWATFSSASITGKVGFHLQNVFLDEPMEDGLTKFVTHIGIMPDPRASYDMVLDAFLNNLPSDPKIIELGARRDELKDGRIEIEAPEMSQRQEYRKHFFYHRPTWDVERQASQESDDEGDEEDEDDCVQPAIELHIPERAQLAKTLCHHIDNLSSSELRDLRIRATCLMTALRSKRETVKYKYIQRTNRARVTPVDNATAPIKGELPGSGLFPVLIENT</sequence>
<dbReference type="EMBL" id="JABFAI010000297">
    <property type="protein sequence ID" value="KAF4947046.1"/>
    <property type="molecule type" value="Genomic_DNA"/>
</dbReference>
<dbReference type="OrthoDB" id="1658288at2759"/>
<protein>
    <recommendedName>
        <fullName evidence="4">Nephrocystin 3-like N-terminal domain-containing protein</fullName>
    </recommendedName>
</protein>
<evidence type="ECO:0000256" key="2">
    <source>
        <dbReference type="SAM" id="Coils"/>
    </source>
</evidence>
<feature type="domain" description="Nephrocystin 3-like N-terminal" evidence="4">
    <location>
        <begin position="166"/>
        <end position="334"/>
    </location>
</feature>
<accession>A0A8H4SWE6</accession>
<feature type="region of interest" description="Disordered" evidence="3">
    <location>
        <begin position="1225"/>
        <end position="1246"/>
    </location>
</feature>
<evidence type="ECO:0000256" key="3">
    <source>
        <dbReference type="SAM" id="MobiDB-lite"/>
    </source>
</evidence>
<dbReference type="Proteomes" id="UP000604273">
    <property type="component" value="Unassembled WGS sequence"/>
</dbReference>